<feature type="transmembrane region" description="Helical" evidence="1">
    <location>
        <begin position="223"/>
        <end position="248"/>
    </location>
</feature>
<dbReference type="STRING" id="2903.R1DSD6"/>
<evidence type="ECO:0000256" key="2">
    <source>
        <dbReference type="SAM" id="SignalP"/>
    </source>
</evidence>
<reference evidence="4" key="1">
    <citation type="journal article" date="2013" name="Nature">
        <title>Pan genome of the phytoplankton Emiliania underpins its global distribution.</title>
        <authorList>
            <person name="Read B.A."/>
            <person name="Kegel J."/>
            <person name="Klute M.J."/>
            <person name="Kuo A."/>
            <person name="Lefebvre S.C."/>
            <person name="Maumus F."/>
            <person name="Mayer C."/>
            <person name="Miller J."/>
            <person name="Monier A."/>
            <person name="Salamov A."/>
            <person name="Young J."/>
            <person name="Aguilar M."/>
            <person name="Claverie J.M."/>
            <person name="Frickenhaus S."/>
            <person name="Gonzalez K."/>
            <person name="Herman E.K."/>
            <person name="Lin Y.C."/>
            <person name="Napier J."/>
            <person name="Ogata H."/>
            <person name="Sarno A.F."/>
            <person name="Shmutz J."/>
            <person name="Schroeder D."/>
            <person name="de Vargas C."/>
            <person name="Verret F."/>
            <person name="von Dassow P."/>
            <person name="Valentin K."/>
            <person name="Van de Peer Y."/>
            <person name="Wheeler G."/>
            <person name="Dacks J.B."/>
            <person name="Delwiche C.F."/>
            <person name="Dyhrman S.T."/>
            <person name="Glockner G."/>
            <person name="John U."/>
            <person name="Richards T."/>
            <person name="Worden A.Z."/>
            <person name="Zhang X."/>
            <person name="Grigoriev I.V."/>
            <person name="Allen A.E."/>
            <person name="Bidle K."/>
            <person name="Borodovsky M."/>
            <person name="Bowler C."/>
            <person name="Brownlee C."/>
            <person name="Cock J.M."/>
            <person name="Elias M."/>
            <person name="Gladyshev V.N."/>
            <person name="Groth M."/>
            <person name="Guda C."/>
            <person name="Hadaegh A."/>
            <person name="Iglesias-Rodriguez M.D."/>
            <person name="Jenkins J."/>
            <person name="Jones B.M."/>
            <person name="Lawson T."/>
            <person name="Leese F."/>
            <person name="Lindquist E."/>
            <person name="Lobanov A."/>
            <person name="Lomsadze A."/>
            <person name="Malik S.B."/>
            <person name="Marsh M.E."/>
            <person name="Mackinder L."/>
            <person name="Mock T."/>
            <person name="Mueller-Roeber B."/>
            <person name="Pagarete A."/>
            <person name="Parker M."/>
            <person name="Probert I."/>
            <person name="Quesneville H."/>
            <person name="Raines C."/>
            <person name="Rensing S.A."/>
            <person name="Riano-Pachon D.M."/>
            <person name="Richier S."/>
            <person name="Rokitta S."/>
            <person name="Shiraiwa Y."/>
            <person name="Soanes D.M."/>
            <person name="van der Giezen M."/>
            <person name="Wahlund T.M."/>
            <person name="Williams B."/>
            <person name="Wilson W."/>
            <person name="Wolfe G."/>
            <person name="Wurch L.L."/>
        </authorList>
    </citation>
    <scope>NUCLEOTIDE SEQUENCE</scope>
</reference>
<keyword evidence="1" id="KW-0812">Transmembrane</keyword>
<name>A0A0D3IK59_EMIH1</name>
<dbReference type="RefSeq" id="XP_005764073.1">
    <property type="nucleotide sequence ID" value="XM_005764016.1"/>
</dbReference>
<feature type="transmembrane region" description="Helical" evidence="1">
    <location>
        <begin position="181"/>
        <end position="203"/>
    </location>
</feature>
<dbReference type="eggNOG" id="ENOG502SYP5">
    <property type="taxonomic scope" value="Eukaryota"/>
</dbReference>
<feature type="chain" id="PRO_5044185297" evidence="2">
    <location>
        <begin position="25"/>
        <end position="482"/>
    </location>
</feature>
<dbReference type="SUPFAM" id="SSF81901">
    <property type="entry name" value="HCP-like"/>
    <property type="match status" value="1"/>
</dbReference>
<protein>
    <submittedName>
        <fullName evidence="3">Uncharacterized protein</fullName>
    </submittedName>
</protein>
<dbReference type="Gene3D" id="1.25.40.10">
    <property type="entry name" value="Tetratricopeptide repeat domain"/>
    <property type="match status" value="1"/>
</dbReference>
<organism evidence="3 4">
    <name type="scientific">Emiliania huxleyi (strain CCMP1516)</name>
    <dbReference type="NCBI Taxonomy" id="280463"/>
    <lineage>
        <taxon>Eukaryota</taxon>
        <taxon>Haptista</taxon>
        <taxon>Haptophyta</taxon>
        <taxon>Prymnesiophyceae</taxon>
        <taxon>Isochrysidales</taxon>
        <taxon>Noelaerhabdaceae</taxon>
        <taxon>Emiliania</taxon>
    </lineage>
</organism>
<keyword evidence="4" id="KW-1185">Reference proteome</keyword>
<dbReference type="SMART" id="SM00671">
    <property type="entry name" value="SEL1"/>
    <property type="match status" value="3"/>
</dbReference>
<evidence type="ECO:0000313" key="3">
    <source>
        <dbReference type="EnsemblProtists" id="EOD11644"/>
    </source>
</evidence>
<dbReference type="GeneID" id="17257766"/>
<dbReference type="InterPro" id="IPR011990">
    <property type="entry name" value="TPR-like_helical_dom_sf"/>
</dbReference>
<reference evidence="3" key="2">
    <citation type="submission" date="2024-10" db="UniProtKB">
        <authorList>
            <consortium name="EnsemblProtists"/>
        </authorList>
    </citation>
    <scope>IDENTIFICATION</scope>
</reference>
<dbReference type="InterPro" id="IPR006597">
    <property type="entry name" value="Sel1-like"/>
</dbReference>
<dbReference type="Pfam" id="PF08238">
    <property type="entry name" value="Sel1"/>
    <property type="match status" value="3"/>
</dbReference>
<feature type="transmembrane region" description="Helical" evidence="1">
    <location>
        <begin position="62"/>
        <end position="95"/>
    </location>
</feature>
<dbReference type="PaxDb" id="2903-EOD11644"/>
<sequence>MRCAVSRLSIPWATLLYLLLHVLAFLPSESDRAAMLEDGWGWLAVLQTVYDKRAAPDALQRFAWLLLSPLFLAVEWLGTSRLLFTCNVLCALLTLDRRQEYSPGRDSVFDPFVDASCSADRLEWRCGYRPEEPQWRCSAREIAAFKWCCGSNTYVPVIGMLGAVLASRVAGRALPPGWGRAVLHAALSLGWLCVSVGLMYSLGDAHTTHETPWRDVGGWRPCALSFLSPAAHSAWIFQGWLVASLLLWQAGTRPSGRTWPVASRPAQNAGAEPLLCRSAIEELVRSGLVDDLADSWIERIRHEATVAEIRRRAEAGEVDAMLKLGAWHHTGQMGLPMSHAEGFRWCRRAAELGSLYAYASAGLCLVGGRGVDADVPQGLSLISAAAVGGLEFASNWLGEWFLAGQYGLPKDPSRAAYWFAKVVDGAAHSLDGAACPRVRGHRERAAERLSLLSAICTPAGPEEALPECIKGEAGGTHWVGRA</sequence>
<dbReference type="AlphaFoldDB" id="A0A0D3IK59"/>
<dbReference type="KEGG" id="ehx:EMIHUDRAFT_465041"/>
<dbReference type="HOGENOM" id="CLU_566766_0_0_1"/>
<keyword evidence="1" id="KW-1133">Transmembrane helix</keyword>
<evidence type="ECO:0000256" key="1">
    <source>
        <dbReference type="SAM" id="Phobius"/>
    </source>
</evidence>
<dbReference type="Proteomes" id="UP000013827">
    <property type="component" value="Unassembled WGS sequence"/>
</dbReference>
<keyword evidence="1" id="KW-0472">Membrane</keyword>
<evidence type="ECO:0000313" key="4">
    <source>
        <dbReference type="Proteomes" id="UP000013827"/>
    </source>
</evidence>
<keyword evidence="2" id="KW-0732">Signal</keyword>
<feature type="signal peptide" evidence="2">
    <location>
        <begin position="1"/>
        <end position="24"/>
    </location>
</feature>
<proteinExistence type="predicted"/>
<accession>A0A0D3IK59</accession>
<dbReference type="EnsemblProtists" id="EOD11644">
    <property type="protein sequence ID" value="EOD11644"/>
    <property type="gene ID" value="EMIHUDRAFT_465041"/>
</dbReference>